<dbReference type="PANTHER" id="PTHR33121">
    <property type="entry name" value="CYCLIC DI-GMP PHOSPHODIESTERASE PDEF"/>
    <property type="match status" value="1"/>
</dbReference>
<dbReference type="Proteomes" id="UP000245138">
    <property type="component" value="Unassembled WGS sequence"/>
</dbReference>
<dbReference type="InterPro" id="IPR050706">
    <property type="entry name" value="Cyclic-di-GMP_PDE-like"/>
</dbReference>
<dbReference type="RefSeq" id="WP_109053161.1">
    <property type="nucleotide sequence ID" value="NZ_QDKJ01000003.1"/>
</dbReference>
<dbReference type="Gene3D" id="3.20.20.450">
    <property type="entry name" value="EAL domain"/>
    <property type="match status" value="1"/>
</dbReference>
<sequence>MLVRLEVDYVSDYVFWPIYSLEGRLVAVEMISRFNSSSGNLSMPSDILFTLLNSMQRYDFINEQISFIQGKASWFIDNDILLVLRVDHAVVDLFMQSETLCHSLRRFTFIQLEINEYFPGLSQGKENAVLAKISQAFCLWLDNFGAGKSNLKPLHDGLLCGVKLDQNFVEHLLSRPQNTLIMDPLLRIIKNYYQDINVIVKGIGTAEYFHKVKNLNIDAVQGELWPAVHFDELRKKIELP</sequence>
<keyword evidence="4" id="KW-0804">Transcription</keyword>
<dbReference type="InterPro" id="IPR001633">
    <property type="entry name" value="EAL_dom"/>
</dbReference>
<comment type="similarity">
    <text evidence="1">Belongs to the YdiV family.</text>
</comment>
<dbReference type="PANTHER" id="PTHR33121:SF69">
    <property type="entry name" value="ANTI-FLHC(2)FLHD(4) FACTOR YDIV-RELATED"/>
    <property type="match status" value="1"/>
</dbReference>
<protein>
    <submittedName>
        <fullName evidence="6">Diguanylate phosphodiesterase</fullName>
    </submittedName>
</protein>
<feature type="domain" description="EAL" evidence="5">
    <location>
        <begin position="1"/>
        <end position="240"/>
    </location>
</feature>
<keyword evidence="2" id="KW-0678">Repressor</keyword>
<keyword evidence="3" id="KW-0805">Transcription regulation</keyword>
<dbReference type="SUPFAM" id="SSF141868">
    <property type="entry name" value="EAL domain-like"/>
    <property type="match status" value="1"/>
</dbReference>
<dbReference type="OrthoDB" id="8552213at2"/>
<evidence type="ECO:0000313" key="7">
    <source>
        <dbReference type="Proteomes" id="UP000245138"/>
    </source>
</evidence>
<evidence type="ECO:0000313" key="6">
    <source>
        <dbReference type="EMBL" id="PWC14160.1"/>
    </source>
</evidence>
<evidence type="ECO:0000259" key="5">
    <source>
        <dbReference type="PROSITE" id="PS50883"/>
    </source>
</evidence>
<dbReference type="InterPro" id="IPR035919">
    <property type="entry name" value="EAL_sf"/>
</dbReference>
<evidence type="ECO:0000256" key="3">
    <source>
        <dbReference type="ARBA" id="ARBA00023015"/>
    </source>
</evidence>
<accession>A0A2U1TXN8</accession>
<organism evidence="6 7">
    <name type="scientific">Brenneria roseae subsp. americana</name>
    <dbReference type="NCBI Taxonomy" id="1508507"/>
    <lineage>
        <taxon>Bacteria</taxon>
        <taxon>Pseudomonadati</taxon>
        <taxon>Pseudomonadota</taxon>
        <taxon>Gammaproteobacteria</taxon>
        <taxon>Enterobacterales</taxon>
        <taxon>Pectobacteriaceae</taxon>
        <taxon>Brenneria</taxon>
    </lineage>
</organism>
<comment type="caution">
    <text evidence="6">The sequence shown here is derived from an EMBL/GenBank/DDBJ whole genome shotgun (WGS) entry which is preliminary data.</text>
</comment>
<evidence type="ECO:0000256" key="2">
    <source>
        <dbReference type="ARBA" id="ARBA00022491"/>
    </source>
</evidence>
<dbReference type="PROSITE" id="PS50883">
    <property type="entry name" value="EAL"/>
    <property type="match status" value="1"/>
</dbReference>
<evidence type="ECO:0000256" key="4">
    <source>
        <dbReference type="ARBA" id="ARBA00023163"/>
    </source>
</evidence>
<evidence type="ECO:0000256" key="1">
    <source>
        <dbReference type="ARBA" id="ARBA00010927"/>
    </source>
</evidence>
<dbReference type="Pfam" id="PF00563">
    <property type="entry name" value="EAL"/>
    <property type="match status" value="1"/>
</dbReference>
<reference evidence="6 7" key="1">
    <citation type="submission" date="2018-04" db="EMBL/GenBank/DDBJ databases">
        <title>Brenneria corticis sp.nov.</title>
        <authorList>
            <person name="Li Y."/>
        </authorList>
    </citation>
    <scope>NUCLEOTIDE SEQUENCE [LARGE SCALE GENOMIC DNA]</scope>
    <source>
        <strain evidence="6 7">LMG 27715</strain>
    </source>
</reference>
<dbReference type="GO" id="GO:0071111">
    <property type="term" value="F:cyclic-guanylate-specific phosphodiesterase activity"/>
    <property type="evidence" value="ECO:0007669"/>
    <property type="project" value="InterPro"/>
</dbReference>
<dbReference type="AlphaFoldDB" id="A0A2U1TXN8"/>
<keyword evidence="7" id="KW-1185">Reference proteome</keyword>
<name>A0A2U1TXN8_9GAMM</name>
<dbReference type="EMBL" id="QDKJ01000003">
    <property type="protein sequence ID" value="PWC14160.1"/>
    <property type="molecule type" value="Genomic_DNA"/>
</dbReference>
<gene>
    <name evidence="6" type="ORF">B4923_04410</name>
</gene>
<proteinExistence type="inferred from homology"/>
<dbReference type="SMART" id="SM00052">
    <property type="entry name" value="EAL"/>
    <property type="match status" value="1"/>
</dbReference>